<sequence length="86" mass="9393">MVRLKSDSLENVSTIAAEALECRGRQRNRTATPAGSVRVKRENPLAGVATATAPKNHTVPPPRADFKFINAKQGYRSEQSNTQIIC</sequence>
<reference evidence="1 2" key="1">
    <citation type="journal article" date="2014" name="PLoS Genet.">
        <title>Phylogenetically driven sequencing of extremely halophilic archaea reveals strategies for static and dynamic osmo-response.</title>
        <authorList>
            <person name="Becker E.A."/>
            <person name="Seitzer P.M."/>
            <person name="Tritt A."/>
            <person name="Larsen D."/>
            <person name="Krusor M."/>
            <person name="Yao A.I."/>
            <person name="Wu D."/>
            <person name="Madern D."/>
            <person name="Eisen J.A."/>
            <person name="Darling A.E."/>
            <person name="Facciotti M.T."/>
        </authorList>
    </citation>
    <scope>NUCLEOTIDE SEQUENCE [LARGE SCALE GENOMIC DNA]</scope>
    <source>
        <strain evidence="1 2">JCM 13563</strain>
    </source>
</reference>
<organism evidence="1 2">
    <name type="scientific">Natrinema limicola JCM 13563</name>
    <dbReference type="NCBI Taxonomy" id="1230457"/>
    <lineage>
        <taxon>Archaea</taxon>
        <taxon>Methanobacteriati</taxon>
        <taxon>Methanobacteriota</taxon>
        <taxon>Stenosarchaea group</taxon>
        <taxon>Halobacteria</taxon>
        <taxon>Halobacteriales</taxon>
        <taxon>Natrialbaceae</taxon>
        <taxon>Natrinema</taxon>
    </lineage>
</organism>
<dbReference type="AlphaFoldDB" id="M0C8L7"/>
<proteinExistence type="predicted"/>
<accession>M0C8L7</accession>
<evidence type="ECO:0000313" key="2">
    <source>
        <dbReference type="Proteomes" id="UP000011615"/>
    </source>
</evidence>
<gene>
    <name evidence="1" type="ORF">C476_13423</name>
</gene>
<keyword evidence="2" id="KW-1185">Reference proteome</keyword>
<dbReference type="EMBL" id="AOIT01000052">
    <property type="protein sequence ID" value="ELZ18702.1"/>
    <property type="molecule type" value="Genomic_DNA"/>
</dbReference>
<dbReference type="Proteomes" id="UP000011615">
    <property type="component" value="Unassembled WGS sequence"/>
</dbReference>
<name>M0C8L7_9EURY</name>
<comment type="caution">
    <text evidence="1">The sequence shown here is derived from an EMBL/GenBank/DDBJ whole genome shotgun (WGS) entry which is preliminary data.</text>
</comment>
<evidence type="ECO:0000313" key="1">
    <source>
        <dbReference type="EMBL" id="ELZ18702.1"/>
    </source>
</evidence>
<protein>
    <submittedName>
        <fullName evidence="1">Uncharacterized protein</fullName>
    </submittedName>
</protein>